<dbReference type="InterPro" id="IPR042099">
    <property type="entry name" value="ANL_N_sf"/>
</dbReference>
<dbReference type="PANTHER" id="PTHR24096">
    <property type="entry name" value="LONG-CHAIN-FATTY-ACID--COA LIGASE"/>
    <property type="match status" value="1"/>
</dbReference>
<dbReference type="InterPro" id="IPR000873">
    <property type="entry name" value="AMP-dep_synth/lig_dom"/>
</dbReference>
<keyword evidence="4" id="KW-1185">Reference proteome</keyword>
<evidence type="ECO:0000313" key="4">
    <source>
        <dbReference type="Proteomes" id="UP001305779"/>
    </source>
</evidence>
<evidence type="ECO:0000259" key="2">
    <source>
        <dbReference type="Pfam" id="PF13193"/>
    </source>
</evidence>
<evidence type="ECO:0000259" key="1">
    <source>
        <dbReference type="Pfam" id="PF00501"/>
    </source>
</evidence>
<proteinExistence type="predicted"/>
<feature type="domain" description="AMP-binding enzyme C-terminal" evidence="2">
    <location>
        <begin position="442"/>
        <end position="517"/>
    </location>
</feature>
<dbReference type="InterPro" id="IPR045851">
    <property type="entry name" value="AMP-bd_C_sf"/>
</dbReference>
<dbReference type="Pfam" id="PF13193">
    <property type="entry name" value="AMP-binding_C"/>
    <property type="match status" value="1"/>
</dbReference>
<feature type="domain" description="AMP-dependent synthetase/ligase" evidence="1">
    <location>
        <begin position="29"/>
        <end position="390"/>
    </location>
</feature>
<dbReference type="Gene3D" id="3.40.50.12780">
    <property type="entry name" value="N-terminal domain of ligase-like"/>
    <property type="match status" value="1"/>
</dbReference>
<comment type="caution">
    <text evidence="3">The sequence shown here is derived from an EMBL/GenBank/DDBJ whole genome shotgun (WGS) entry which is preliminary data.</text>
</comment>
<accession>A0ABR0E347</accession>
<dbReference type="Proteomes" id="UP001305779">
    <property type="component" value="Unassembled WGS sequence"/>
</dbReference>
<name>A0ABR0E347_ZASCE</name>
<gene>
    <name evidence="3" type="ORF">PRZ48_013109</name>
</gene>
<sequence length="539" mass="60045">MPFLAEETFPIPTQDILSYYFDKPQFDQNKPLFIDALDPSRFWTAAQCRKAIRQLAAGFRAAGLSKGDCVSIHSFNDINYSVLVNGIAGFGGVYTGTNPAYQTYELAHHLKASKARLIVVAPELLDAISTAAREVGIPKDRILIFDDDSKQGYQSWKSLFDHGEIDWPRFNDLGTSKNTVLARLFSSGTTGLPKAAQLSHYNLIAEHRLFTEWNPTAWKRRRIVILPMFHAATAPLAHYASLRSGDECYVVKKFDLETFFKIVEKYQITEGAFVPPVIHAIVNSPLSKKYSLKSIRIGHAGAAPVDKWSQSKLKALMAPDAPLTQVWGMTETSCTCSMSQYPLDDATGSVGNMLPNMDSKLVDDDGNDISGYDRRGELCVRGPLVCQGYFENPEANARDWDSDGFFHTGDIAYRDGRSKLWYIVDRKKELIKVRANQVSPSELEAVLLQHPKVGDTAVIGMPSKTLGEVPLAYVVPRPDVELTEDEIKAYIAERLAKYKQLGGVVFTDALPKSASGKLLKRILREDMMKKINAEAKPRL</sequence>
<protein>
    <submittedName>
        <fullName evidence="3">Uncharacterized protein</fullName>
    </submittedName>
</protein>
<dbReference type="PANTHER" id="PTHR24096:SF265">
    <property type="entry name" value="ENZYME, PUTATIVE (AFU_ORTHOLOGUE AFUA_5G14270)-RELATED"/>
    <property type="match status" value="1"/>
</dbReference>
<dbReference type="InterPro" id="IPR025110">
    <property type="entry name" value="AMP-bd_C"/>
</dbReference>
<organism evidence="3 4">
    <name type="scientific">Zasmidium cellare</name>
    <name type="common">Wine cellar mold</name>
    <name type="synonym">Racodium cellare</name>
    <dbReference type="NCBI Taxonomy" id="395010"/>
    <lineage>
        <taxon>Eukaryota</taxon>
        <taxon>Fungi</taxon>
        <taxon>Dikarya</taxon>
        <taxon>Ascomycota</taxon>
        <taxon>Pezizomycotina</taxon>
        <taxon>Dothideomycetes</taxon>
        <taxon>Dothideomycetidae</taxon>
        <taxon>Mycosphaerellales</taxon>
        <taxon>Mycosphaerellaceae</taxon>
        <taxon>Zasmidium</taxon>
    </lineage>
</organism>
<dbReference type="SUPFAM" id="SSF56801">
    <property type="entry name" value="Acetyl-CoA synthetase-like"/>
    <property type="match status" value="1"/>
</dbReference>
<evidence type="ECO:0000313" key="3">
    <source>
        <dbReference type="EMBL" id="KAK4495841.1"/>
    </source>
</evidence>
<dbReference type="Pfam" id="PF00501">
    <property type="entry name" value="AMP-binding"/>
    <property type="match status" value="1"/>
</dbReference>
<dbReference type="EMBL" id="JAXOVC010000011">
    <property type="protein sequence ID" value="KAK4495841.1"/>
    <property type="molecule type" value="Genomic_DNA"/>
</dbReference>
<dbReference type="CDD" id="cd05911">
    <property type="entry name" value="Firefly_Luc_like"/>
    <property type="match status" value="1"/>
</dbReference>
<reference evidence="3 4" key="1">
    <citation type="journal article" date="2023" name="G3 (Bethesda)">
        <title>A chromosome-level genome assembly of Zasmidium syzygii isolated from banana leaves.</title>
        <authorList>
            <person name="van Westerhoven A.C."/>
            <person name="Mehrabi R."/>
            <person name="Talebi R."/>
            <person name="Steentjes M.B.F."/>
            <person name="Corcolon B."/>
            <person name="Chong P.A."/>
            <person name="Kema G.H.J."/>
            <person name="Seidl M.F."/>
        </authorList>
    </citation>
    <scope>NUCLEOTIDE SEQUENCE [LARGE SCALE GENOMIC DNA]</scope>
    <source>
        <strain evidence="3 4">P124</strain>
    </source>
</reference>
<dbReference type="Gene3D" id="3.30.300.30">
    <property type="match status" value="1"/>
</dbReference>